<feature type="binding site" description="covalent" evidence="9">
    <location>
        <position position="344"/>
    </location>
    <ligand>
        <name>heme c</name>
        <dbReference type="ChEBI" id="CHEBI:61717"/>
        <label>3</label>
    </ligand>
</feature>
<dbReference type="PANTHER" id="PTHR35008:SF8">
    <property type="entry name" value="ALCOHOL DEHYDROGENASE CYTOCHROME C SUBUNIT"/>
    <property type="match status" value="1"/>
</dbReference>
<organism evidence="12 13">
    <name type="scientific">Pontivivens nitratireducens</name>
    <dbReference type="NCBI Taxonomy" id="2758038"/>
    <lineage>
        <taxon>Bacteria</taxon>
        <taxon>Pseudomonadati</taxon>
        <taxon>Pseudomonadota</taxon>
        <taxon>Alphaproteobacteria</taxon>
        <taxon>Rhodobacterales</taxon>
        <taxon>Paracoccaceae</taxon>
        <taxon>Pontivivens</taxon>
    </lineage>
</organism>
<dbReference type="Pfam" id="PF00034">
    <property type="entry name" value="Cytochrom_C"/>
    <property type="match status" value="1"/>
</dbReference>
<dbReference type="Proteomes" id="UP000500791">
    <property type="component" value="Chromosome"/>
</dbReference>
<evidence type="ECO:0000256" key="7">
    <source>
        <dbReference type="ARBA" id="ARBA00023004"/>
    </source>
</evidence>
<keyword evidence="5" id="KW-0732">Signal</keyword>
<keyword evidence="8" id="KW-0472">Membrane</keyword>
<feature type="binding site" description="covalent" evidence="9">
    <location>
        <position position="207"/>
    </location>
    <ligand>
        <name>heme c</name>
        <dbReference type="ChEBI" id="CHEBI:61717"/>
        <label>2</label>
    </ligand>
</feature>
<evidence type="ECO:0000256" key="1">
    <source>
        <dbReference type="ARBA" id="ARBA00004236"/>
    </source>
</evidence>
<dbReference type="Gene3D" id="1.10.760.10">
    <property type="entry name" value="Cytochrome c-like domain"/>
    <property type="match status" value="2"/>
</dbReference>
<dbReference type="EMBL" id="CP049811">
    <property type="protein sequence ID" value="QIK39731.1"/>
    <property type="molecule type" value="Genomic_DNA"/>
</dbReference>
<feature type="binding site" description="axial binding residue" evidence="10">
    <location>
        <position position="208"/>
    </location>
    <ligand>
        <name>heme c</name>
        <dbReference type="ChEBI" id="CHEBI:61717"/>
        <label>2</label>
    </ligand>
    <ligandPart>
        <name>Fe</name>
        <dbReference type="ChEBI" id="CHEBI:18248"/>
    </ligandPart>
</feature>
<dbReference type="GO" id="GO:0005886">
    <property type="term" value="C:plasma membrane"/>
    <property type="evidence" value="ECO:0007669"/>
    <property type="project" value="UniProtKB-SubCell"/>
</dbReference>
<keyword evidence="4 10" id="KW-0479">Metal-binding</keyword>
<comment type="subcellular location">
    <subcellularLocation>
        <location evidence="1">Cell membrane</location>
    </subcellularLocation>
</comment>
<dbReference type="InterPro" id="IPR014353">
    <property type="entry name" value="Membr-bd_ADH_cyt_c"/>
</dbReference>
<dbReference type="RefSeq" id="WP_166188321.1">
    <property type="nucleotide sequence ID" value="NZ_CP049811.1"/>
</dbReference>
<feature type="binding site" description="covalent" evidence="9">
    <location>
        <position position="204"/>
    </location>
    <ligand>
        <name>heme c</name>
        <dbReference type="ChEBI" id="CHEBI:61717"/>
        <label>2</label>
    </ligand>
</feature>
<keyword evidence="13" id="KW-1185">Reference proteome</keyword>
<evidence type="ECO:0000313" key="13">
    <source>
        <dbReference type="Proteomes" id="UP000500791"/>
    </source>
</evidence>
<name>A0A6G7VI79_9RHOB</name>
<keyword evidence="6" id="KW-0677">Repeat</keyword>
<comment type="cofactor">
    <cofactor evidence="9">
        <name>heme c</name>
        <dbReference type="ChEBI" id="CHEBI:61717"/>
    </cofactor>
    <text evidence="9">Binds 3 heme c groups covalently per subunit.</text>
</comment>
<dbReference type="GO" id="GO:0020037">
    <property type="term" value="F:heme binding"/>
    <property type="evidence" value="ECO:0007669"/>
    <property type="project" value="InterPro"/>
</dbReference>
<keyword evidence="2" id="KW-1003">Cell membrane</keyword>
<dbReference type="AlphaFoldDB" id="A0A6G7VI79"/>
<dbReference type="PANTHER" id="PTHR35008">
    <property type="entry name" value="BLL4482 PROTEIN-RELATED"/>
    <property type="match status" value="1"/>
</dbReference>
<evidence type="ECO:0000259" key="11">
    <source>
        <dbReference type="PROSITE" id="PS51007"/>
    </source>
</evidence>
<feature type="binding site" description="axial binding residue" evidence="10">
    <location>
        <position position="348"/>
    </location>
    <ligand>
        <name>heme c</name>
        <dbReference type="ChEBI" id="CHEBI:61717"/>
        <label>3</label>
    </ligand>
    <ligandPart>
        <name>Fe</name>
        <dbReference type="ChEBI" id="CHEBI:18248"/>
    </ligandPart>
</feature>
<feature type="domain" description="Cytochrome c" evidence="11">
    <location>
        <begin position="44"/>
        <end position="147"/>
    </location>
</feature>
<evidence type="ECO:0000256" key="10">
    <source>
        <dbReference type="PIRSR" id="PIRSR000018-51"/>
    </source>
</evidence>
<dbReference type="SUPFAM" id="SSF46626">
    <property type="entry name" value="Cytochrome c"/>
    <property type="match status" value="3"/>
</dbReference>
<evidence type="ECO:0000256" key="3">
    <source>
        <dbReference type="ARBA" id="ARBA00022617"/>
    </source>
</evidence>
<evidence type="ECO:0000256" key="8">
    <source>
        <dbReference type="ARBA" id="ARBA00023136"/>
    </source>
</evidence>
<dbReference type="KEGG" id="mon:G8E03_02485"/>
<dbReference type="PROSITE" id="PS51007">
    <property type="entry name" value="CYTC"/>
    <property type="match status" value="2"/>
</dbReference>
<dbReference type="GO" id="GO:0016614">
    <property type="term" value="F:oxidoreductase activity, acting on CH-OH group of donors"/>
    <property type="evidence" value="ECO:0007669"/>
    <property type="project" value="InterPro"/>
</dbReference>
<dbReference type="Pfam" id="PF13442">
    <property type="entry name" value="Cytochrome_CBB3"/>
    <property type="match status" value="1"/>
</dbReference>
<keyword evidence="7 10" id="KW-0408">Iron</keyword>
<keyword evidence="3 9" id="KW-0349">Heme</keyword>
<feature type="domain" description="Cytochrome c" evidence="11">
    <location>
        <begin position="331"/>
        <end position="414"/>
    </location>
</feature>
<dbReference type="GO" id="GO:0005506">
    <property type="term" value="F:iron ion binding"/>
    <property type="evidence" value="ECO:0007669"/>
    <property type="project" value="InterPro"/>
</dbReference>
<reference evidence="12 13" key="1">
    <citation type="submission" date="2020-03" db="EMBL/GenBank/DDBJ databases">
        <title>Complete genome sequence of Monaibacterium sp. ALG8 with diverse plasmids.</title>
        <authorList>
            <person name="Sun C."/>
        </authorList>
    </citation>
    <scope>NUCLEOTIDE SEQUENCE [LARGE SCALE GENOMIC DNA]</scope>
    <source>
        <strain evidence="12 13">ALG8</strain>
    </source>
</reference>
<dbReference type="InterPro" id="IPR051459">
    <property type="entry name" value="Cytochrome_c-type_DH"/>
</dbReference>
<feature type="binding site" description="covalent" evidence="9">
    <location>
        <position position="61"/>
    </location>
    <ligand>
        <name>heme c</name>
        <dbReference type="ChEBI" id="CHEBI:61717"/>
        <label>1</label>
    </ligand>
</feature>
<dbReference type="GO" id="GO:0009055">
    <property type="term" value="F:electron transfer activity"/>
    <property type="evidence" value="ECO:0007669"/>
    <property type="project" value="InterPro"/>
</dbReference>
<feature type="binding site" description="covalent" evidence="9">
    <location>
        <position position="58"/>
    </location>
    <ligand>
        <name>heme c</name>
        <dbReference type="ChEBI" id="CHEBI:61717"/>
        <label>1</label>
    </ligand>
</feature>
<dbReference type="PIRSF" id="PIRSF000018">
    <property type="entry name" value="Mb_ADH_cyt_c"/>
    <property type="match status" value="1"/>
</dbReference>
<evidence type="ECO:0000256" key="9">
    <source>
        <dbReference type="PIRSR" id="PIRSR000018-50"/>
    </source>
</evidence>
<feature type="binding site" description="axial binding residue" evidence="10">
    <location>
        <position position="62"/>
    </location>
    <ligand>
        <name>heme c</name>
        <dbReference type="ChEBI" id="CHEBI:61717"/>
        <label>1</label>
    </ligand>
    <ligandPart>
        <name>Fe</name>
        <dbReference type="ChEBI" id="CHEBI:18248"/>
    </ligandPart>
</feature>
<evidence type="ECO:0000256" key="6">
    <source>
        <dbReference type="ARBA" id="ARBA00022737"/>
    </source>
</evidence>
<gene>
    <name evidence="12" type="ORF">G8E03_02485</name>
</gene>
<evidence type="ECO:0000313" key="12">
    <source>
        <dbReference type="EMBL" id="QIK39731.1"/>
    </source>
</evidence>
<dbReference type="InterPro" id="IPR036909">
    <property type="entry name" value="Cyt_c-like_dom_sf"/>
</dbReference>
<evidence type="ECO:0000256" key="5">
    <source>
        <dbReference type="ARBA" id="ARBA00022729"/>
    </source>
</evidence>
<evidence type="ECO:0000256" key="4">
    <source>
        <dbReference type="ARBA" id="ARBA00022723"/>
    </source>
</evidence>
<dbReference type="InterPro" id="IPR009056">
    <property type="entry name" value="Cyt_c-like_dom"/>
</dbReference>
<evidence type="ECO:0000256" key="2">
    <source>
        <dbReference type="ARBA" id="ARBA00022475"/>
    </source>
</evidence>
<accession>A0A6G7VI79</accession>
<proteinExistence type="predicted"/>
<sequence>MKKWLAGTAVVAIAAVAAGVYLLDVFPGEIEAVPEVDRVAFPDDQIAAGENLALIGDCATCHTPRDAGAMSGGIALPTPFGTIYSTNITPDPETGIGMWSFAAFDRAMREGVDREGNHLYPAFPYDHFAAMTEDDMEALYQYLMTQDPVVAEDIPNELGFPFSFRPILAGWKFLFHHPEEFTPDPEFNDEENRGAYLGETLGHCSACHSPRNAFGAVKTSEFLAGGEAEGWLIPPLGAASISPLGWEMDDYLDYLFDGWSQHHGIAGGPMTPVIDNLYDAEEDDVFAIAAWLNRITPPVDVEERDARQSEIAALDLPETFDVTLDGAEVSDQIRQGAQVFEDSCVRCHKQRISETQPISLGLTYALNAPAPTNLINAIRNGIQPSIGSRERKMEAIALSDEKLAAVVAFARWQFTDLPAWEDIEGHIASASTGDAGH</sequence>
<protein>
    <submittedName>
        <fullName evidence="12">C-type cytochrome</fullName>
    </submittedName>
</protein>
<feature type="binding site" description="covalent" evidence="9">
    <location>
        <position position="347"/>
    </location>
    <ligand>
        <name>heme c</name>
        <dbReference type="ChEBI" id="CHEBI:61717"/>
        <label>3</label>
    </ligand>
</feature>